<dbReference type="Proteomes" id="UP000045978">
    <property type="component" value="Unassembled WGS sequence"/>
</dbReference>
<dbReference type="EMBL" id="CXOJ01000077">
    <property type="protein sequence ID" value="CTP91119.1"/>
    <property type="molecule type" value="Genomic_DNA"/>
</dbReference>
<dbReference type="AlphaFoldDB" id="A0A0K3A3U6"/>
<dbReference type="InterPro" id="IPR021519">
    <property type="entry name" value="DUF3182"/>
</dbReference>
<dbReference type="Pfam" id="PF11379">
    <property type="entry name" value="DUF3182"/>
    <property type="match status" value="1"/>
</dbReference>
<protein>
    <submittedName>
        <fullName evidence="1">Uncharacterized protein</fullName>
    </submittedName>
</protein>
<evidence type="ECO:0000313" key="1">
    <source>
        <dbReference type="EMBL" id="CTP91119.1"/>
    </source>
</evidence>
<proteinExistence type="predicted"/>
<organism evidence="1 2">
    <name type="scientific">Xanthomonas graminis pv. phlei</name>
    <dbReference type="NCBI Taxonomy" id="487906"/>
    <lineage>
        <taxon>Bacteria</taxon>
        <taxon>Pseudomonadati</taxon>
        <taxon>Pseudomonadota</taxon>
        <taxon>Gammaproteobacteria</taxon>
        <taxon>Lysobacterales</taxon>
        <taxon>Lysobacteraceae</taxon>
        <taxon>Xanthomonas</taxon>
        <taxon>Xanthomonas translucens group</taxon>
        <taxon>Xanthomonas graminis</taxon>
    </lineage>
</organism>
<reference evidence="1 2" key="1">
    <citation type="submission" date="2015-07" db="EMBL/GenBank/DDBJ databases">
        <authorList>
            <person name="Noorani M."/>
        </authorList>
    </citation>
    <scope>NUCLEOTIDE SEQUENCE [LARGE SCALE GENOMIC DNA]</scope>
    <source>
        <strain evidence="1">LMG730</strain>
    </source>
</reference>
<sequence>MRLPLLDAGAVQRGFFVPDDTLTSLTSAQAQQLGVRAAADLLGGVVPHAFVATKAISHPLVDPGAAALQGWNQALGGALGAAAVPGYTAFSAAAAARCA</sequence>
<name>A0A0K3A3U6_9XANT</name>
<gene>
    <name evidence="1" type="ORF">XTPLMG730_3044</name>
</gene>
<evidence type="ECO:0000313" key="2">
    <source>
        <dbReference type="Proteomes" id="UP000045978"/>
    </source>
</evidence>
<accession>A0A0K3A3U6</accession>